<dbReference type="Pfam" id="PF07702">
    <property type="entry name" value="UTRA"/>
    <property type="match status" value="1"/>
</dbReference>
<organism evidence="6 7">
    <name type="scientific">Microtetraspora malaysiensis</name>
    <dbReference type="NCBI Taxonomy" id="161358"/>
    <lineage>
        <taxon>Bacteria</taxon>
        <taxon>Bacillati</taxon>
        <taxon>Actinomycetota</taxon>
        <taxon>Actinomycetes</taxon>
        <taxon>Streptosporangiales</taxon>
        <taxon>Streptosporangiaceae</taxon>
        <taxon>Microtetraspora</taxon>
    </lineage>
</organism>
<keyword evidence="7" id="KW-1185">Reference proteome</keyword>
<keyword evidence="2" id="KW-0238">DNA-binding</keyword>
<feature type="domain" description="HTH gntR-type" evidence="5">
    <location>
        <begin position="88"/>
        <end position="156"/>
    </location>
</feature>
<keyword evidence="1" id="KW-0805">Transcription regulation</keyword>
<sequence length="324" mass="34960">MAGVPGRGWAGVGGVHRPGLVAPAAGSRTTTPPGPRSWPCRSTPLASPITAVRVAGYGVTEIRSRARLNLVKQPVGCWTVVMSLESVPPKYAQLVQTLQRRIEAGDYPPGTLLPSENQLIQEFGVSRPTVVAALRVLREQGWIESQQGKGRFVRGRPALALAEQPRPGHAYLTNPETASPGEVLEAGAQAVPNRVAALLDLPAKSRAFLRRRLVVRDGEPSEIVSFWLPLDLSEGTDLTSADALPDSIRDHLQGRKGLRFDHIIEQITARMPSTDEAKRLGMPKNTPVLDVYAAVRDASGHPLVVVNVLLPADRHELEDAYPIG</sequence>
<dbReference type="SUPFAM" id="SSF46785">
    <property type="entry name" value="Winged helix' DNA-binding domain"/>
    <property type="match status" value="1"/>
</dbReference>
<dbReference type="PRINTS" id="PR00035">
    <property type="entry name" value="HTHGNTR"/>
</dbReference>
<evidence type="ECO:0000256" key="1">
    <source>
        <dbReference type="ARBA" id="ARBA00023015"/>
    </source>
</evidence>
<dbReference type="CDD" id="cd07377">
    <property type="entry name" value="WHTH_GntR"/>
    <property type="match status" value="1"/>
</dbReference>
<proteinExistence type="predicted"/>
<dbReference type="EMBL" id="JBIASD010000005">
    <property type="protein sequence ID" value="MFF3665803.1"/>
    <property type="molecule type" value="Genomic_DNA"/>
</dbReference>
<feature type="region of interest" description="Disordered" evidence="4">
    <location>
        <begin position="20"/>
        <end position="42"/>
    </location>
</feature>
<dbReference type="InterPro" id="IPR028978">
    <property type="entry name" value="Chorismate_lyase_/UTRA_dom_sf"/>
</dbReference>
<accession>A0ABW6SPL8</accession>
<dbReference type="Gene3D" id="3.40.1410.10">
    <property type="entry name" value="Chorismate lyase-like"/>
    <property type="match status" value="1"/>
</dbReference>
<evidence type="ECO:0000259" key="5">
    <source>
        <dbReference type="PROSITE" id="PS50949"/>
    </source>
</evidence>
<dbReference type="InterPro" id="IPR050679">
    <property type="entry name" value="Bact_HTH_transcr_reg"/>
</dbReference>
<dbReference type="InterPro" id="IPR000524">
    <property type="entry name" value="Tscrpt_reg_HTH_GntR"/>
</dbReference>
<keyword evidence="3" id="KW-0804">Transcription</keyword>
<comment type="caution">
    <text evidence="6">The sequence shown here is derived from an EMBL/GenBank/DDBJ whole genome shotgun (WGS) entry which is preliminary data.</text>
</comment>
<evidence type="ECO:0000256" key="4">
    <source>
        <dbReference type="SAM" id="MobiDB-lite"/>
    </source>
</evidence>
<dbReference type="Proteomes" id="UP001602013">
    <property type="component" value="Unassembled WGS sequence"/>
</dbReference>
<name>A0ABW6SPL8_9ACTN</name>
<dbReference type="SMART" id="SM00345">
    <property type="entry name" value="HTH_GNTR"/>
    <property type="match status" value="1"/>
</dbReference>
<evidence type="ECO:0000313" key="7">
    <source>
        <dbReference type="Proteomes" id="UP001602013"/>
    </source>
</evidence>
<dbReference type="PANTHER" id="PTHR44846">
    <property type="entry name" value="MANNOSYL-D-GLYCERATE TRANSPORT/METABOLISM SYSTEM REPRESSOR MNGR-RELATED"/>
    <property type="match status" value="1"/>
</dbReference>
<reference evidence="6 7" key="1">
    <citation type="submission" date="2024-10" db="EMBL/GenBank/DDBJ databases">
        <title>The Natural Products Discovery Center: Release of the First 8490 Sequenced Strains for Exploring Actinobacteria Biosynthetic Diversity.</title>
        <authorList>
            <person name="Kalkreuter E."/>
            <person name="Kautsar S.A."/>
            <person name="Yang D."/>
            <person name="Bader C.D."/>
            <person name="Teijaro C.N."/>
            <person name="Fluegel L."/>
            <person name="Davis C.M."/>
            <person name="Simpson J.R."/>
            <person name="Lauterbach L."/>
            <person name="Steele A.D."/>
            <person name="Gui C."/>
            <person name="Meng S."/>
            <person name="Li G."/>
            <person name="Viehrig K."/>
            <person name="Ye F."/>
            <person name="Su P."/>
            <person name="Kiefer A.F."/>
            <person name="Nichols A."/>
            <person name="Cepeda A.J."/>
            <person name="Yan W."/>
            <person name="Fan B."/>
            <person name="Jiang Y."/>
            <person name="Adhikari A."/>
            <person name="Zheng C.-J."/>
            <person name="Schuster L."/>
            <person name="Cowan T.M."/>
            <person name="Smanski M.J."/>
            <person name="Chevrette M.G."/>
            <person name="De Carvalho L.P.S."/>
            <person name="Shen B."/>
        </authorList>
    </citation>
    <scope>NUCLEOTIDE SEQUENCE [LARGE SCALE GENOMIC DNA]</scope>
    <source>
        <strain evidence="6 7">NPDC002173</strain>
    </source>
</reference>
<protein>
    <submittedName>
        <fullName evidence="6">GntR family transcriptional regulator</fullName>
    </submittedName>
</protein>
<dbReference type="SMART" id="SM00866">
    <property type="entry name" value="UTRA"/>
    <property type="match status" value="1"/>
</dbReference>
<dbReference type="InterPro" id="IPR011663">
    <property type="entry name" value="UTRA"/>
</dbReference>
<evidence type="ECO:0000313" key="6">
    <source>
        <dbReference type="EMBL" id="MFF3665803.1"/>
    </source>
</evidence>
<evidence type="ECO:0000256" key="3">
    <source>
        <dbReference type="ARBA" id="ARBA00023163"/>
    </source>
</evidence>
<dbReference type="Gene3D" id="1.10.10.10">
    <property type="entry name" value="Winged helix-like DNA-binding domain superfamily/Winged helix DNA-binding domain"/>
    <property type="match status" value="1"/>
</dbReference>
<dbReference type="PROSITE" id="PS50949">
    <property type="entry name" value="HTH_GNTR"/>
    <property type="match status" value="1"/>
</dbReference>
<dbReference type="SUPFAM" id="SSF64288">
    <property type="entry name" value="Chorismate lyase-like"/>
    <property type="match status" value="1"/>
</dbReference>
<gene>
    <name evidence="6" type="ORF">ACFYXI_09435</name>
</gene>
<dbReference type="InterPro" id="IPR036388">
    <property type="entry name" value="WH-like_DNA-bd_sf"/>
</dbReference>
<dbReference type="RefSeq" id="WP_387409973.1">
    <property type="nucleotide sequence ID" value="NZ_JBIASD010000005.1"/>
</dbReference>
<dbReference type="InterPro" id="IPR036390">
    <property type="entry name" value="WH_DNA-bd_sf"/>
</dbReference>
<evidence type="ECO:0000256" key="2">
    <source>
        <dbReference type="ARBA" id="ARBA00023125"/>
    </source>
</evidence>
<dbReference type="Pfam" id="PF00392">
    <property type="entry name" value="GntR"/>
    <property type="match status" value="1"/>
</dbReference>
<dbReference type="PANTHER" id="PTHR44846:SF17">
    <property type="entry name" value="GNTR-FAMILY TRANSCRIPTIONAL REGULATOR"/>
    <property type="match status" value="1"/>
</dbReference>